<dbReference type="KEGG" id="soy:115874221"/>
<organism evidence="1 2">
    <name type="scientific">Sitophilus oryzae</name>
    <name type="common">Rice weevil</name>
    <name type="synonym">Curculio oryzae</name>
    <dbReference type="NCBI Taxonomy" id="7048"/>
    <lineage>
        <taxon>Eukaryota</taxon>
        <taxon>Metazoa</taxon>
        <taxon>Ecdysozoa</taxon>
        <taxon>Arthropoda</taxon>
        <taxon>Hexapoda</taxon>
        <taxon>Insecta</taxon>
        <taxon>Pterygota</taxon>
        <taxon>Neoptera</taxon>
        <taxon>Endopterygota</taxon>
        <taxon>Coleoptera</taxon>
        <taxon>Polyphaga</taxon>
        <taxon>Cucujiformia</taxon>
        <taxon>Curculionidae</taxon>
        <taxon>Dryophthorinae</taxon>
        <taxon>Sitophilus</taxon>
    </lineage>
</organism>
<dbReference type="PANTHER" id="PTHR47027:SF20">
    <property type="entry name" value="REVERSE TRANSCRIPTASE-LIKE PROTEIN WITH RNA-DIRECTED DNA POLYMERASE DOMAIN"/>
    <property type="match status" value="1"/>
</dbReference>
<dbReference type="GeneID" id="115874221"/>
<protein>
    <submittedName>
        <fullName evidence="2">Uncharacterized protein LOC115874221</fullName>
    </submittedName>
</protein>
<dbReference type="OrthoDB" id="6772657at2759"/>
<proteinExistence type="predicted"/>
<reference evidence="2" key="1">
    <citation type="submission" date="2025-08" db="UniProtKB">
        <authorList>
            <consortium name="RefSeq"/>
        </authorList>
    </citation>
    <scope>IDENTIFICATION</scope>
    <source>
        <tissue evidence="2">Gonads</tissue>
    </source>
</reference>
<accession>A0A6J2X2G6</accession>
<evidence type="ECO:0000313" key="1">
    <source>
        <dbReference type="Proteomes" id="UP000504635"/>
    </source>
</evidence>
<dbReference type="AlphaFoldDB" id="A0A6J2X2G6"/>
<dbReference type="InParanoid" id="A0A6J2X2G6"/>
<gene>
    <name evidence="2" type="primary">LOC115874221</name>
</gene>
<dbReference type="Proteomes" id="UP000504635">
    <property type="component" value="Unplaced"/>
</dbReference>
<name>A0A6J2X2G6_SITOR</name>
<sequence>MNRSYDKVISKQNKHKTYNSIIKSIISYGSEVWPLKERNLKLLEATEMDLWRRAAGKSKLDRVRNERIQNIMGVKHRILEDIKINQHRWYGHVQRMEESRIPKKILNWTPQGKRKRGRPRWRWREGIDGDIRTRGIGENRDENLWTDRDQWRLEIRRRRRTL</sequence>
<dbReference type="RefSeq" id="XP_030745175.1">
    <property type="nucleotide sequence ID" value="XM_030889315.1"/>
</dbReference>
<keyword evidence="1" id="KW-1185">Reference proteome</keyword>
<evidence type="ECO:0000313" key="2">
    <source>
        <dbReference type="RefSeq" id="XP_030745175.1"/>
    </source>
</evidence>
<dbReference type="PANTHER" id="PTHR47027">
    <property type="entry name" value="REVERSE TRANSCRIPTASE DOMAIN-CONTAINING PROTEIN"/>
    <property type="match status" value="1"/>
</dbReference>